<dbReference type="InterPro" id="IPR012675">
    <property type="entry name" value="Beta-grasp_dom_sf"/>
</dbReference>
<dbReference type="PROSITE" id="PS51831">
    <property type="entry name" value="HD"/>
    <property type="match status" value="1"/>
</dbReference>
<dbReference type="PANTHER" id="PTHR21262:SF31">
    <property type="entry name" value="GTP PYROPHOSPHOKINASE"/>
    <property type="match status" value="1"/>
</dbReference>
<dbReference type="Pfam" id="PF19296">
    <property type="entry name" value="RelA_AH_RIS"/>
    <property type="match status" value="1"/>
</dbReference>
<dbReference type="InterPro" id="IPR045600">
    <property type="entry name" value="RelA/SpoT_AH_RIS"/>
</dbReference>
<dbReference type="GO" id="GO:0008728">
    <property type="term" value="F:GTP diphosphokinase activity"/>
    <property type="evidence" value="ECO:0007669"/>
    <property type="project" value="TreeGrafter"/>
</dbReference>
<dbReference type="GO" id="GO:0015969">
    <property type="term" value="P:guanosine tetraphosphate metabolic process"/>
    <property type="evidence" value="ECO:0007669"/>
    <property type="project" value="InterPro"/>
</dbReference>
<evidence type="ECO:0000259" key="9">
    <source>
        <dbReference type="PROSITE" id="PS51880"/>
    </source>
</evidence>
<dbReference type="CDD" id="cd05399">
    <property type="entry name" value="NT_Rel-Spo_like"/>
    <property type="match status" value="1"/>
</dbReference>
<dbReference type="Gene3D" id="3.10.20.30">
    <property type="match status" value="1"/>
</dbReference>
<evidence type="ECO:0000256" key="5">
    <source>
        <dbReference type="ARBA" id="ARBA00033308"/>
    </source>
</evidence>
<dbReference type="SUPFAM" id="SSF81271">
    <property type="entry name" value="TGS-like"/>
    <property type="match status" value="1"/>
</dbReference>
<dbReference type="PANTHER" id="PTHR21262">
    <property type="entry name" value="GUANOSINE-3',5'-BIS DIPHOSPHATE 3'-PYROPHOSPHOHYDROLASE"/>
    <property type="match status" value="1"/>
</dbReference>
<accession>A0A1F6TU30</accession>
<evidence type="ECO:0000313" key="10">
    <source>
        <dbReference type="EMBL" id="OGI48643.1"/>
    </source>
</evidence>
<dbReference type="Gene3D" id="3.30.70.260">
    <property type="match status" value="1"/>
</dbReference>
<proteinExistence type="inferred from homology"/>
<evidence type="ECO:0000256" key="4">
    <source>
        <dbReference type="ARBA" id="ARBA00032407"/>
    </source>
</evidence>
<dbReference type="GO" id="GO:0005886">
    <property type="term" value="C:plasma membrane"/>
    <property type="evidence" value="ECO:0007669"/>
    <property type="project" value="TreeGrafter"/>
</dbReference>
<dbReference type="PROSITE" id="PS51880">
    <property type="entry name" value="TGS"/>
    <property type="match status" value="1"/>
</dbReference>
<dbReference type="STRING" id="1817760.A2151_09785"/>
<comment type="pathway">
    <text evidence="2">Purine metabolism.</text>
</comment>
<dbReference type="SMART" id="SM00954">
    <property type="entry name" value="RelA_SpoT"/>
    <property type="match status" value="1"/>
</dbReference>
<dbReference type="NCBIfam" id="NF008124">
    <property type="entry name" value="PRK10872.1"/>
    <property type="match status" value="1"/>
</dbReference>
<protein>
    <recommendedName>
        <fullName evidence="1">GTP pyrophosphokinase</fullName>
    </recommendedName>
    <alternativeName>
        <fullName evidence="4">(p)ppGpp synthase</fullName>
    </alternativeName>
    <alternativeName>
        <fullName evidence="3">ATP:GTP 3'-pyrophosphotransferase</fullName>
    </alternativeName>
    <alternativeName>
        <fullName evidence="5">ppGpp synthase I</fullName>
    </alternativeName>
</protein>
<reference evidence="10 11" key="1">
    <citation type="journal article" date="2016" name="Nat. Commun.">
        <title>Thousands of microbial genomes shed light on interconnected biogeochemical processes in an aquifer system.</title>
        <authorList>
            <person name="Anantharaman K."/>
            <person name="Brown C.T."/>
            <person name="Hug L.A."/>
            <person name="Sharon I."/>
            <person name="Castelle C.J."/>
            <person name="Probst A.J."/>
            <person name="Thomas B.C."/>
            <person name="Singh A."/>
            <person name="Wilkins M.J."/>
            <person name="Karaoz U."/>
            <person name="Brodie E.L."/>
            <person name="Williams K.H."/>
            <person name="Hubbard S.S."/>
            <person name="Banfield J.F."/>
        </authorList>
    </citation>
    <scope>NUCLEOTIDE SEQUENCE [LARGE SCALE GENOMIC DNA]</scope>
</reference>
<evidence type="ECO:0000259" key="7">
    <source>
        <dbReference type="PROSITE" id="PS51671"/>
    </source>
</evidence>
<dbReference type="SMART" id="SM00471">
    <property type="entry name" value="HDc"/>
    <property type="match status" value="1"/>
</dbReference>
<dbReference type="Gene3D" id="1.10.3210.10">
    <property type="entry name" value="Hypothetical protein af1432"/>
    <property type="match status" value="1"/>
</dbReference>
<feature type="domain" description="ACT" evidence="7">
    <location>
        <begin position="662"/>
        <end position="736"/>
    </location>
</feature>
<evidence type="ECO:0000259" key="8">
    <source>
        <dbReference type="PROSITE" id="PS51831"/>
    </source>
</evidence>
<dbReference type="CDD" id="cd01668">
    <property type="entry name" value="TGS_RSH"/>
    <property type="match status" value="1"/>
</dbReference>
<gene>
    <name evidence="10" type="ORF">A2151_09785</name>
</gene>
<comment type="function">
    <text evidence="6">In eubacteria ppGpp (guanosine 3'-diphosphate 5'-diphosphate) is a mediator of the stringent response that coordinates a variety of cellular activities in response to changes in nutritional abundance.</text>
</comment>
<dbReference type="NCBIfam" id="TIGR00691">
    <property type="entry name" value="spoT_relA"/>
    <property type="match status" value="1"/>
</dbReference>
<evidence type="ECO:0000313" key="11">
    <source>
        <dbReference type="Proteomes" id="UP000178885"/>
    </source>
</evidence>
<dbReference type="Gene3D" id="3.30.460.10">
    <property type="entry name" value="Beta Polymerase, domain 2"/>
    <property type="match status" value="1"/>
</dbReference>
<dbReference type="Pfam" id="PF13291">
    <property type="entry name" value="ACT_4"/>
    <property type="match status" value="1"/>
</dbReference>
<dbReference type="FunFam" id="1.10.3210.10:FF:000001">
    <property type="entry name" value="GTP pyrophosphokinase RelA"/>
    <property type="match status" value="1"/>
</dbReference>
<dbReference type="Pfam" id="PF13328">
    <property type="entry name" value="HD_4"/>
    <property type="match status" value="1"/>
</dbReference>
<dbReference type="InterPro" id="IPR045865">
    <property type="entry name" value="ACT-like_dom_sf"/>
</dbReference>
<feature type="domain" description="HD" evidence="8">
    <location>
        <begin position="60"/>
        <end position="166"/>
    </location>
</feature>
<dbReference type="FunFam" id="3.30.460.10:FF:000001">
    <property type="entry name" value="GTP pyrophosphokinase RelA"/>
    <property type="match status" value="1"/>
</dbReference>
<dbReference type="Pfam" id="PF02824">
    <property type="entry name" value="TGS"/>
    <property type="match status" value="1"/>
</dbReference>
<evidence type="ECO:0000256" key="2">
    <source>
        <dbReference type="ARBA" id="ARBA00025704"/>
    </source>
</evidence>
<dbReference type="InterPro" id="IPR033655">
    <property type="entry name" value="TGS_RelA/SpoT"/>
</dbReference>
<evidence type="ECO:0000256" key="6">
    <source>
        <dbReference type="RuleBase" id="RU003847"/>
    </source>
</evidence>
<dbReference type="SUPFAM" id="SSF55021">
    <property type="entry name" value="ACT-like"/>
    <property type="match status" value="1"/>
</dbReference>
<dbReference type="GO" id="GO:0042594">
    <property type="term" value="P:response to starvation"/>
    <property type="evidence" value="ECO:0007669"/>
    <property type="project" value="TreeGrafter"/>
</dbReference>
<comment type="similarity">
    <text evidence="6">Belongs to the relA/spoT family.</text>
</comment>
<dbReference type="InterPro" id="IPR043519">
    <property type="entry name" value="NT_sf"/>
</dbReference>
<dbReference type="PROSITE" id="PS51671">
    <property type="entry name" value="ACT"/>
    <property type="match status" value="1"/>
</dbReference>
<dbReference type="CDD" id="cd04876">
    <property type="entry name" value="ACT_RelA-SpoT"/>
    <property type="match status" value="1"/>
</dbReference>
<dbReference type="InterPro" id="IPR004811">
    <property type="entry name" value="RelA/Spo_fam"/>
</dbReference>
<evidence type="ECO:0000256" key="3">
    <source>
        <dbReference type="ARBA" id="ARBA00029754"/>
    </source>
</evidence>
<dbReference type="InterPro" id="IPR002912">
    <property type="entry name" value="ACT_dom"/>
</dbReference>
<dbReference type="GO" id="GO:0008893">
    <property type="term" value="F:guanosine-3',5'-bis(diphosphate) 3'-diphosphatase activity"/>
    <property type="evidence" value="ECO:0007669"/>
    <property type="project" value="TreeGrafter"/>
</dbReference>
<comment type="caution">
    <text evidence="10">The sequence shown here is derived from an EMBL/GenBank/DDBJ whole genome shotgun (WGS) entry which is preliminary data.</text>
</comment>
<organism evidence="10 11">
    <name type="scientific">Candidatus Muproteobacteria bacterium RBG_16_65_34</name>
    <dbReference type="NCBI Taxonomy" id="1817760"/>
    <lineage>
        <taxon>Bacteria</taxon>
        <taxon>Pseudomonadati</taxon>
        <taxon>Pseudomonadota</taxon>
        <taxon>Candidatus Muproteobacteria</taxon>
    </lineage>
</organism>
<dbReference type="InterPro" id="IPR006674">
    <property type="entry name" value="HD_domain"/>
</dbReference>
<sequence>MVSVTQTFPVGGRVEQSDLEAWLAAVTAGRPREEGEVIRRAATFALKAHTGQTRVSGEPFIAHTLSVAQVLADLGLDHETLAAALLHDVVEDTGVEIEELEREFGSRIAALVDGVTKMKVIQEFQAEPGRSRREHAQAESLRKMLLAMAEDVRVVLIKLADRLHNMRTLAVLPEDKQQRIARETMDIFAPLANRLGIWQIKWELEDLAFRYLEPVTYKRVASFLAERRVDREAYIARFVEQLARELKDNGIAAEVTGRAKHIYSIWRKMSRKGEDFERIFDVRAVRVLVNDIRDCYAALGVVHSLWQHVPGEFDDYIATPKENNYRSIHTAVIGPEGKTVEVQIRTHDMHRSSELGVAAHWRYKEGARGDKSYDEKIAWLRTLLEWKDEVAEASDFVDQFKSEVFSERVYVFTPKGNIVDLPAGSTPLDFAYHIHTDVGHRCRGAKVSGLMVPLTYPLKTGDRVEVLTIKAGGPSRDWLSPHLGYLATSKARSKVAHWFKQQNYEVSVAAGRDALEREFHRLGLSDVNYEKLATRFGHGKAEDFLAAIGRGDIRAAQIMAAVLEMVEPGAREARPFIAPRAPAAKKLPAGVNIQGIGNLLTRMAKCCNPVPGDPIVGFITRGQGVTVHRRDCANALRHHNESEERLIEVSWGADAGQTYPVEVEIAAYDRPGLLHDITGLFANEKINVLGVSTVTDKAQVVRMTFTLGIPNFETLSRMLALVDQIPNVLEVRRKTH</sequence>
<dbReference type="GO" id="GO:0015949">
    <property type="term" value="P:nucleobase-containing small molecule interconversion"/>
    <property type="evidence" value="ECO:0007669"/>
    <property type="project" value="UniProtKB-ARBA"/>
</dbReference>
<feature type="domain" description="TGS" evidence="9">
    <location>
        <begin position="407"/>
        <end position="468"/>
    </location>
</feature>
<dbReference type="SUPFAM" id="SSF109604">
    <property type="entry name" value="HD-domain/PDEase-like"/>
    <property type="match status" value="1"/>
</dbReference>
<dbReference type="EMBL" id="MFSU01000023">
    <property type="protein sequence ID" value="OGI48643.1"/>
    <property type="molecule type" value="Genomic_DNA"/>
</dbReference>
<dbReference type="AlphaFoldDB" id="A0A1F6TU30"/>
<dbReference type="InterPro" id="IPR004095">
    <property type="entry name" value="TGS"/>
</dbReference>
<dbReference type="SUPFAM" id="SSF81301">
    <property type="entry name" value="Nucleotidyltransferase"/>
    <property type="match status" value="1"/>
</dbReference>
<evidence type="ECO:0000256" key="1">
    <source>
        <dbReference type="ARBA" id="ARBA00019852"/>
    </source>
</evidence>
<dbReference type="FunFam" id="3.10.20.30:FF:000002">
    <property type="entry name" value="GTP pyrophosphokinase (RelA/SpoT)"/>
    <property type="match status" value="1"/>
</dbReference>
<dbReference type="Proteomes" id="UP000178885">
    <property type="component" value="Unassembled WGS sequence"/>
</dbReference>
<dbReference type="InterPro" id="IPR003607">
    <property type="entry name" value="HD/PDEase_dom"/>
</dbReference>
<dbReference type="InterPro" id="IPR012676">
    <property type="entry name" value="TGS-like"/>
</dbReference>
<name>A0A1F6TU30_9PROT</name>
<dbReference type="CDD" id="cd00077">
    <property type="entry name" value="HDc"/>
    <property type="match status" value="1"/>
</dbReference>
<dbReference type="InterPro" id="IPR007685">
    <property type="entry name" value="RelA_SpoT"/>
</dbReference>
<dbReference type="Pfam" id="PF04607">
    <property type="entry name" value="RelA_SpoT"/>
    <property type="match status" value="1"/>
</dbReference>